<keyword evidence="5" id="KW-1133">Transmembrane helix</keyword>
<dbReference type="InterPro" id="IPR050314">
    <property type="entry name" value="Glycosyl_Hydrlase_18"/>
</dbReference>
<keyword evidence="5" id="KW-0812">Transmembrane</keyword>
<dbReference type="SMART" id="SM00636">
    <property type="entry name" value="Glyco_18"/>
    <property type="match status" value="1"/>
</dbReference>
<reference evidence="8" key="1">
    <citation type="submission" date="2025-08" db="UniProtKB">
        <authorList>
            <consortium name="RefSeq"/>
        </authorList>
    </citation>
    <scope>IDENTIFICATION</scope>
    <source>
        <tissue evidence="8">Thorax and Abdomen</tissue>
    </source>
</reference>
<keyword evidence="5" id="KW-0472">Membrane</keyword>
<dbReference type="PROSITE" id="PS01095">
    <property type="entry name" value="GH18_1"/>
    <property type="match status" value="1"/>
</dbReference>
<comment type="similarity">
    <text evidence="4">Belongs to the glycosyl hydrolase 18 family.</text>
</comment>
<dbReference type="InterPro" id="IPR001579">
    <property type="entry name" value="Glyco_hydro_18_chit_AS"/>
</dbReference>
<dbReference type="PANTHER" id="PTHR11177">
    <property type="entry name" value="CHITINASE"/>
    <property type="match status" value="1"/>
</dbReference>
<sequence length="437" mass="48773">MKSIEERTHYAVINQGGFDICRNYTKPVIFVALIFFAGIFLTAILLRLNVQILFASSWLENQKYLASLSSSGKVVCYLTIPGNDTTAHLSASSVDPNLCTHVIIGFASVVNCTINLGGNDKIYKDAINLKSKNPQLKVMVSVAGMNEISTGFPVMVRNHANRKKFIRSVLAAAKSLRLDGLDIDWEFPAWLDADARQKIHFVQLLYELKRAFTKRKDKLVLSAAVAASEAMIDQCYNVPEIAEHVDFVNLMAYDYHFYAPELPFTGLNAPLYRSGKDAGLFATMNVNYSANYWVMKGMPRNKIVVGIPTYGHSFKLQNVENHGLQAPCSGYGLLGYSGFASYPTICGFLNNSATRVFENSSQVPYAYKDTEWISYDDIVSVSTKANWIRSSGFGGAMIFSLNADDWNATWHRDSTFPLTRAVANIIRDDLNETNHMY</sequence>
<dbReference type="Gene3D" id="3.20.20.80">
    <property type="entry name" value="Glycosidases"/>
    <property type="match status" value="1"/>
</dbReference>
<dbReference type="Proteomes" id="UP000829291">
    <property type="component" value="Chromosome 4"/>
</dbReference>
<evidence type="ECO:0000259" key="6">
    <source>
        <dbReference type="PROSITE" id="PS51910"/>
    </source>
</evidence>
<dbReference type="PANTHER" id="PTHR11177:SF390">
    <property type="entry name" value="CHITINASE 11"/>
    <property type="match status" value="1"/>
</dbReference>
<name>A0ABM3G4C9_NEOLC</name>
<feature type="domain" description="GH18" evidence="6">
    <location>
        <begin position="72"/>
        <end position="429"/>
    </location>
</feature>
<dbReference type="GeneID" id="107226507"/>
<proteinExistence type="inferred from homology"/>
<accession>A0ABM3G4C9</accession>
<keyword evidence="2 3" id="KW-0326">Glycosidase</keyword>
<evidence type="ECO:0000256" key="2">
    <source>
        <dbReference type="ARBA" id="ARBA00023295"/>
    </source>
</evidence>
<organism evidence="7 8">
    <name type="scientific">Neodiprion lecontei</name>
    <name type="common">Redheaded pine sawfly</name>
    <dbReference type="NCBI Taxonomy" id="441921"/>
    <lineage>
        <taxon>Eukaryota</taxon>
        <taxon>Metazoa</taxon>
        <taxon>Ecdysozoa</taxon>
        <taxon>Arthropoda</taxon>
        <taxon>Hexapoda</taxon>
        <taxon>Insecta</taxon>
        <taxon>Pterygota</taxon>
        <taxon>Neoptera</taxon>
        <taxon>Endopterygota</taxon>
        <taxon>Hymenoptera</taxon>
        <taxon>Tenthredinoidea</taxon>
        <taxon>Diprionidae</taxon>
        <taxon>Diprioninae</taxon>
        <taxon>Neodiprion</taxon>
    </lineage>
</organism>
<dbReference type="InterPro" id="IPR017853">
    <property type="entry name" value="GH"/>
</dbReference>
<dbReference type="SUPFAM" id="SSF51445">
    <property type="entry name" value="(Trans)glycosidases"/>
    <property type="match status" value="1"/>
</dbReference>
<gene>
    <name evidence="8" type="primary">LOC107226507</name>
</gene>
<evidence type="ECO:0000256" key="1">
    <source>
        <dbReference type="ARBA" id="ARBA00022801"/>
    </source>
</evidence>
<dbReference type="SUPFAM" id="SSF54556">
    <property type="entry name" value="Chitinase insertion domain"/>
    <property type="match status" value="1"/>
</dbReference>
<dbReference type="InterPro" id="IPR029070">
    <property type="entry name" value="Chitinase_insertion_sf"/>
</dbReference>
<evidence type="ECO:0000313" key="8">
    <source>
        <dbReference type="RefSeq" id="XP_046595115.1"/>
    </source>
</evidence>
<dbReference type="Gene3D" id="3.10.50.10">
    <property type="match status" value="1"/>
</dbReference>
<dbReference type="PROSITE" id="PS51910">
    <property type="entry name" value="GH18_2"/>
    <property type="match status" value="1"/>
</dbReference>
<evidence type="ECO:0000256" key="4">
    <source>
        <dbReference type="RuleBase" id="RU004453"/>
    </source>
</evidence>
<evidence type="ECO:0000256" key="5">
    <source>
        <dbReference type="SAM" id="Phobius"/>
    </source>
</evidence>
<keyword evidence="7" id="KW-1185">Reference proteome</keyword>
<dbReference type="InterPro" id="IPR011583">
    <property type="entry name" value="Chitinase_II/V-like_cat"/>
</dbReference>
<evidence type="ECO:0000313" key="7">
    <source>
        <dbReference type="Proteomes" id="UP000829291"/>
    </source>
</evidence>
<protein>
    <submittedName>
        <fullName evidence="8">Chitinase-3-like protein 2 isoform X1</fullName>
    </submittedName>
</protein>
<dbReference type="Pfam" id="PF00704">
    <property type="entry name" value="Glyco_hydro_18"/>
    <property type="match status" value="1"/>
</dbReference>
<dbReference type="InterPro" id="IPR001223">
    <property type="entry name" value="Glyco_hydro18_cat"/>
</dbReference>
<keyword evidence="1 3" id="KW-0378">Hydrolase</keyword>
<feature type="transmembrane region" description="Helical" evidence="5">
    <location>
        <begin position="28"/>
        <end position="48"/>
    </location>
</feature>
<evidence type="ECO:0000256" key="3">
    <source>
        <dbReference type="RuleBase" id="RU000489"/>
    </source>
</evidence>
<dbReference type="RefSeq" id="XP_046595115.1">
    <property type="nucleotide sequence ID" value="XM_046739159.1"/>
</dbReference>